<keyword evidence="1" id="KW-0812">Transmembrane</keyword>
<reference evidence="2" key="1">
    <citation type="journal article" date="2019" name="bioRxiv">
        <title>The Genome of the Zebra Mussel, Dreissena polymorpha: A Resource for Invasive Species Research.</title>
        <authorList>
            <person name="McCartney M.A."/>
            <person name="Auch B."/>
            <person name="Kono T."/>
            <person name="Mallez S."/>
            <person name="Zhang Y."/>
            <person name="Obille A."/>
            <person name="Becker A."/>
            <person name="Abrahante J.E."/>
            <person name="Garbe J."/>
            <person name="Badalamenti J.P."/>
            <person name="Herman A."/>
            <person name="Mangelson H."/>
            <person name="Liachko I."/>
            <person name="Sullivan S."/>
            <person name="Sone E.D."/>
            <person name="Koren S."/>
            <person name="Silverstein K.A.T."/>
            <person name="Beckman K.B."/>
            <person name="Gohl D.M."/>
        </authorList>
    </citation>
    <scope>NUCLEOTIDE SEQUENCE</scope>
    <source>
        <strain evidence="2">Duluth1</strain>
        <tissue evidence="2">Whole animal</tissue>
    </source>
</reference>
<feature type="transmembrane region" description="Helical" evidence="1">
    <location>
        <begin position="32"/>
        <end position="50"/>
    </location>
</feature>
<accession>A0A9D4HW95</accession>
<name>A0A9D4HW95_DREPO</name>
<evidence type="ECO:0000313" key="2">
    <source>
        <dbReference type="EMBL" id="KAH3735202.1"/>
    </source>
</evidence>
<comment type="caution">
    <text evidence="2">The sequence shown here is derived from an EMBL/GenBank/DDBJ whole genome shotgun (WGS) entry which is preliminary data.</text>
</comment>
<dbReference type="Proteomes" id="UP000828390">
    <property type="component" value="Unassembled WGS sequence"/>
</dbReference>
<evidence type="ECO:0000256" key="1">
    <source>
        <dbReference type="SAM" id="Phobius"/>
    </source>
</evidence>
<keyword evidence="1" id="KW-0472">Membrane</keyword>
<dbReference type="AlphaFoldDB" id="A0A9D4HW95"/>
<gene>
    <name evidence="2" type="ORF">DPMN_041664</name>
</gene>
<sequence>MRSEVAILTIQFDTPEVTSFVRNSQCPMATPTLWMITSLIFLVMVVLQHLQIDCDLHMQELD</sequence>
<reference evidence="2" key="2">
    <citation type="submission" date="2020-11" db="EMBL/GenBank/DDBJ databases">
        <authorList>
            <person name="McCartney M.A."/>
            <person name="Auch B."/>
            <person name="Kono T."/>
            <person name="Mallez S."/>
            <person name="Becker A."/>
            <person name="Gohl D.M."/>
            <person name="Silverstein K.A.T."/>
            <person name="Koren S."/>
            <person name="Bechman K.B."/>
            <person name="Herman A."/>
            <person name="Abrahante J.E."/>
            <person name="Garbe J."/>
        </authorList>
    </citation>
    <scope>NUCLEOTIDE SEQUENCE</scope>
    <source>
        <strain evidence="2">Duluth1</strain>
        <tissue evidence="2">Whole animal</tissue>
    </source>
</reference>
<proteinExistence type="predicted"/>
<dbReference type="EMBL" id="JAIWYP010000011">
    <property type="protein sequence ID" value="KAH3735202.1"/>
    <property type="molecule type" value="Genomic_DNA"/>
</dbReference>
<keyword evidence="1" id="KW-1133">Transmembrane helix</keyword>
<evidence type="ECO:0000313" key="3">
    <source>
        <dbReference type="Proteomes" id="UP000828390"/>
    </source>
</evidence>
<keyword evidence="3" id="KW-1185">Reference proteome</keyword>
<organism evidence="2 3">
    <name type="scientific">Dreissena polymorpha</name>
    <name type="common">Zebra mussel</name>
    <name type="synonym">Mytilus polymorpha</name>
    <dbReference type="NCBI Taxonomy" id="45954"/>
    <lineage>
        <taxon>Eukaryota</taxon>
        <taxon>Metazoa</taxon>
        <taxon>Spiralia</taxon>
        <taxon>Lophotrochozoa</taxon>
        <taxon>Mollusca</taxon>
        <taxon>Bivalvia</taxon>
        <taxon>Autobranchia</taxon>
        <taxon>Heteroconchia</taxon>
        <taxon>Euheterodonta</taxon>
        <taxon>Imparidentia</taxon>
        <taxon>Neoheterodontei</taxon>
        <taxon>Myida</taxon>
        <taxon>Dreissenoidea</taxon>
        <taxon>Dreissenidae</taxon>
        <taxon>Dreissena</taxon>
    </lineage>
</organism>
<protein>
    <submittedName>
        <fullName evidence="2">Uncharacterized protein</fullName>
    </submittedName>
</protein>